<feature type="domain" description="SAF" evidence="1">
    <location>
        <begin position="41"/>
        <end position="103"/>
    </location>
</feature>
<evidence type="ECO:0000259" key="1">
    <source>
        <dbReference type="SMART" id="SM00858"/>
    </source>
</evidence>
<dbReference type="CDD" id="cd11614">
    <property type="entry name" value="SAF_CpaB_FlgA_like"/>
    <property type="match status" value="1"/>
</dbReference>
<accession>Q01YZ0</accession>
<dbReference type="InParanoid" id="Q01YZ0"/>
<protein>
    <submittedName>
        <fullName evidence="2">SAF domain</fullName>
    </submittedName>
</protein>
<dbReference type="eggNOG" id="COG3745">
    <property type="taxonomic scope" value="Bacteria"/>
</dbReference>
<dbReference type="Pfam" id="PF16976">
    <property type="entry name" value="RcpC"/>
    <property type="match status" value="1"/>
</dbReference>
<organism evidence="2">
    <name type="scientific">Solibacter usitatus (strain Ellin6076)</name>
    <dbReference type="NCBI Taxonomy" id="234267"/>
    <lineage>
        <taxon>Bacteria</taxon>
        <taxon>Pseudomonadati</taxon>
        <taxon>Acidobacteriota</taxon>
        <taxon>Terriglobia</taxon>
        <taxon>Bryobacterales</taxon>
        <taxon>Solibacteraceae</taxon>
        <taxon>Candidatus Solibacter</taxon>
    </lineage>
</organism>
<dbReference type="InterPro" id="IPR017592">
    <property type="entry name" value="Pilus_assmbl_Flp-typ_CpaB"/>
</dbReference>
<evidence type="ECO:0000313" key="2">
    <source>
        <dbReference type="EMBL" id="ABJ85125.1"/>
    </source>
</evidence>
<dbReference type="InterPro" id="IPR031571">
    <property type="entry name" value="RcpC_dom"/>
</dbReference>
<dbReference type="InterPro" id="IPR013974">
    <property type="entry name" value="SAF"/>
</dbReference>
<dbReference type="EMBL" id="CP000473">
    <property type="protein sequence ID" value="ABJ85125.1"/>
    <property type="molecule type" value="Genomic_DNA"/>
</dbReference>
<dbReference type="STRING" id="234267.Acid_4161"/>
<dbReference type="KEGG" id="sus:Acid_4161"/>
<dbReference type="SMART" id="SM00858">
    <property type="entry name" value="SAF"/>
    <property type="match status" value="1"/>
</dbReference>
<sequence length="300" mass="31865" precursor="true">MHMDRRFVMVMGVSLVWALMVSAAFFRLAGGGGRTRAASRKQVVVATRPLPAGSTLDRDAVKLRSVPEDVFPAGAFSRVEDVLERPVISAIQPEEPVVEARLAVKGSGAGLGPMIPTGMRAISVRVNDVVGVAGFVLPGMRVDVLVTGKPLNRADTETQTVLQNITVLSAGQTITTDGRSQPIMAPVVTLLVTPGEAEALTLANTEGHIQLVLRNSTDRISAPTRGRRLHELYGAAAEAPPGEIREASPPKVRRLEIKAPERVQAPVAARVAVAPDPEQMVLLIGAVRKVQVFAPEPGTR</sequence>
<reference evidence="2" key="1">
    <citation type="submission" date="2006-10" db="EMBL/GenBank/DDBJ databases">
        <title>Complete sequence of Solibacter usitatus Ellin6076.</title>
        <authorList>
            <consortium name="US DOE Joint Genome Institute"/>
            <person name="Copeland A."/>
            <person name="Lucas S."/>
            <person name="Lapidus A."/>
            <person name="Barry K."/>
            <person name="Detter J.C."/>
            <person name="Glavina del Rio T."/>
            <person name="Hammon N."/>
            <person name="Israni S."/>
            <person name="Dalin E."/>
            <person name="Tice H."/>
            <person name="Pitluck S."/>
            <person name="Thompson L.S."/>
            <person name="Brettin T."/>
            <person name="Bruce D."/>
            <person name="Han C."/>
            <person name="Tapia R."/>
            <person name="Gilna P."/>
            <person name="Schmutz J."/>
            <person name="Larimer F."/>
            <person name="Land M."/>
            <person name="Hauser L."/>
            <person name="Kyrpides N."/>
            <person name="Mikhailova N."/>
            <person name="Janssen P.H."/>
            <person name="Kuske C.R."/>
            <person name="Richardson P."/>
        </authorList>
    </citation>
    <scope>NUCLEOTIDE SEQUENCE</scope>
    <source>
        <strain evidence="2">Ellin6076</strain>
    </source>
</reference>
<gene>
    <name evidence="2" type="ordered locus">Acid_4161</name>
</gene>
<name>Q01YZ0_SOLUE</name>
<dbReference type="HOGENOM" id="CLU_057068_4_0_0"/>
<dbReference type="AlphaFoldDB" id="Q01YZ0"/>
<proteinExistence type="predicted"/>
<dbReference type="Pfam" id="PF08666">
    <property type="entry name" value="SAF"/>
    <property type="match status" value="1"/>
</dbReference>
<dbReference type="NCBIfam" id="TIGR03177">
    <property type="entry name" value="pilus_cpaB"/>
    <property type="match status" value="1"/>
</dbReference>